<keyword evidence="1" id="KW-0597">Phosphoprotein</keyword>
<organism evidence="3 4">
    <name type="scientific">Neoaquamicrobium sediminum</name>
    <dbReference type="NCBI Taxonomy" id="1849104"/>
    <lineage>
        <taxon>Bacteria</taxon>
        <taxon>Pseudomonadati</taxon>
        <taxon>Pseudomonadota</taxon>
        <taxon>Alphaproteobacteria</taxon>
        <taxon>Hyphomicrobiales</taxon>
        <taxon>Phyllobacteriaceae</taxon>
        <taxon>Neoaquamicrobium</taxon>
    </lineage>
</organism>
<proteinExistence type="predicted"/>
<name>A0ABV3WVQ1_9HYPH</name>
<keyword evidence="4" id="KW-1185">Reference proteome</keyword>
<accession>A0ABV3WVQ1</accession>
<gene>
    <name evidence="3" type="ORF">V1479_15720</name>
</gene>
<reference evidence="3 4" key="1">
    <citation type="submission" date="2024-01" db="EMBL/GenBank/DDBJ databases">
        <title>New evidence supports the origin of RcGTA from prophage.</title>
        <authorList>
            <person name="Xu Y."/>
            <person name="Liu B."/>
            <person name="Chen F."/>
        </authorList>
    </citation>
    <scope>NUCLEOTIDE SEQUENCE [LARGE SCALE GENOMIC DNA]</scope>
    <source>
        <strain evidence="3 4">CBW1107-2</strain>
    </source>
</reference>
<feature type="domain" description="Response regulatory" evidence="2">
    <location>
        <begin position="24"/>
        <end position="136"/>
    </location>
</feature>
<feature type="modified residue" description="4-aspartylphosphate" evidence="1">
    <location>
        <position position="75"/>
    </location>
</feature>
<evidence type="ECO:0000313" key="3">
    <source>
        <dbReference type="EMBL" id="MEX4008762.1"/>
    </source>
</evidence>
<protein>
    <submittedName>
        <fullName evidence="3">Response regulator</fullName>
    </submittedName>
</protein>
<dbReference type="EMBL" id="JAZHFV010000005">
    <property type="protein sequence ID" value="MEX4008762.1"/>
    <property type="molecule type" value="Genomic_DNA"/>
</dbReference>
<dbReference type="SUPFAM" id="SSF52172">
    <property type="entry name" value="CheY-like"/>
    <property type="match status" value="1"/>
</dbReference>
<dbReference type="Gene3D" id="3.40.50.2300">
    <property type="match status" value="1"/>
</dbReference>
<sequence length="146" mass="16004">MQSATYRLSRRPDILQDIRLDGMHVLVMEDEFLIAMDVEQLCREHGAAEVTIVRQIEDLGDDPFAGQAFHVAVLDLMLGGNSTTEFANSLSQRGIPFVFATGHTDVQERFGIVSDIEVVAKPYGGTDLIAALGRAIERGRDRSSGV</sequence>
<dbReference type="Proteomes" id="UP001559025">
    <property type="component" value="Unassembled WGS sequence"/>
</dbReference>
<evidence type="ECO:0000256" key="1">
    <source>
        <dbReference type="PROSITE-ProRule" id="PRU00169"/>
    </source>
</evidence>
<dbReference type="RefSeq" id="WP_368803747.1">
    <property type="nucleotide sequence ID" value="NZ_JAZHFV010000005.1"/>
</dbReference>
<dbReference type="InterPro" id="IPR011006">
    <property type="entry name" value="CheY-like_superfamily"/>
</dbReference>
<evidence type="ECO:0000259" key="2">
    <source>
        <dbReference type="PROSITE" id="PS50110"/>
    </source>
</evidence>
<comment type="caution">
    <text evidence="3">The sequence shown here is derived from an EMBL/GenBank/DDBJ whole genome shotgun (WGS) entry which is preliminary data.</text>
</comment>
<dbReference type="PROSITE" id="PS50110">
    <property type="entry name" value="RESPONSE_REGULATORY"/>
    <property type="match status" value="1"/>
</dbReference>
<evidence type="ECO:0000313" key="4">
    <source>
        <dbReference type="Proteomes" id="UP001559025"/>
    </source>
</evidence>
<dbReference type="InterPro" id="IPR001789">
    <property type="entry name" value="Sig_transdc_resp-reg_receiver"/>
</dbReference>